<dbReference type="EMBL" id="QMFB01000003">
    <property type="protein sequence ID" value="RAV21791.1"/>
    <property type="molecule type" value="Genomic_DNA"/>
</dbReference>
<accession>A0A329MPA8</accession>
<keyword evidence="3 7" id="KW-0456">Lyase</keyword>
<evidence type="ECO:0000256" key="1">
    <source>
        <dbReference type="ARBA" id="ARBA00010936"/>
    </source>
</evidence>
<dbReference type="AlphaFoldDB" id="A0A329MPA8"/>
<dbReference type="NCBIfam" id="TIGR00126">
    <property type="entry name" value="deoC"/>
    <property type="match status" value="1"/>
</dbReference>
<evidence type="ECO:0000256" key="5">
    <source>
        <dbReference type="ARBA" id="ARBA00048791"/>
    </source>
</evidence>
<dbReference type="FunFam" id="3.20.20.70:FF:000044">
    <property type="entry name" value="Deoxyribose-phosphate aldolase"/>
    <property type="match status" value="1"/>
</dbReference>
<dbReference type="Proteomes" id="UP000250369">
    <property type="component" value="Unassembled WGS sequence"/>
</dbReference>
<evidence type="ECO:0000313" key="8">
    <source>
        <dbReference type="EMBL" id="RAV21791.1"/>
    </source>
</evidence>
<dbReference type="SMART" id="SM01133">
    <property type="entry name" value="DeoC"/>
    <property type="match status" value="1"/>
</dbReference>
<dbReference type="SUPFAM" id="SSF51569">
    <property type="entry name" value="Aldolase"/>
    <property type="match status" value="1"/>
</dbReference>
<evidence type="ECO:0000256" key="2">
    <source>
        <dbReference type="ARBA" id="ARBA00022490"/>
    </source>
</evidence>
<protein>
    <recommendedName>
        <fullName evidence="7">Deoxyribose-phosphate aldolase</fullName>
        <shortName evidence="7">DERA</shortName>
        <ecNumber evidence="7">4.1.2.4</ecNumber>
    </recommendedName>
    <alternativeName>
        <fullName evidence="7">2-deoxy-D-ribose 5-phosphate aldolase</fullName>
    </alternativeName>
    <alternativeName>
        <fullName evidence="7">Phosphodeoxyriboaldolase</fullName>
        <shortName evidence="7">Deoxyriboaldolase</shortName>
    </alternativeName>
</protein>
<evidence type="ECO:0000256" key="6">
    <source>
        <dbReference type="ARBA" id="ARBA00056337"/>
    </source>
</evidence>
<evidence type="ECO:0000256" key="4">
    <source>
        <dbReference type="ARBA" id="ARBA00023270"/>
    </source>
</evidence>
<dbReference type="Gene3D" id="3.20.20.70">
    <property type="entry name" value="Aldolase class I"/>
    <property type="match status" value="1"/>
</dbReference>
<dbReference type="InterPro" id="IPR028581">
    <property type="entry name" value="DeoC_typeI"/>
</dbReference>
<dbReference type="EC" id="4.1.2.4" evidence="7"/>
<feature type="active site" description="Proton donor/acceptor" evidence="7">
    <location>
        <position position="95"/>
    </location>
</feature>
<name>A0A329MPA8_9BACL</name>
<comment type="function">
    <text evidence="6 7">Catalyzes a reversible aldol reaction between acetaldehyde and D-glyceraldehyde 3-phosphate to generate 2-deoxy-D-ribose 5-phosphate.</text>
</comment>
<feature type="active site" description="Proton donor/acceptor" evidence="7">
    <location>
        <position position="187"/>
    </location>
</feature>
<dbReference type="GO" id="GO:0016052">
    <property type="term" value="P:carbohydrate catabolic process"/>
    <property type="evidence" value="ECO:0007669"/>
    <property type="project" value="TreeGrafter"/>
</dbReference>
<feature type="active site" description="Schiff-base intermediate with acetaldehyde" evidence="7">
    <location>
        <position position="158"/>
    </location>
</feature>
<sequence length="227" mass="23694">MTGMEGEPLASYIDHTLLKPDARAEAIEKLCNEAMQYGFFSVCVNGGWTRFCQERLNGSGVRISVVAGFPLGAMSSRTKAFEAADAVENGASEIDMVLNVGRLLDGDYAAVERDIRGVVEAVNGSALVKVIFETGYLNEEQKRIACRLSEQAGALYVKTSTGFGPGGATVDDIRLMRASVAPATGVKASGGVRDKQTALAMIEAGATRIGTSSGIAIVSGTAGQAAY</sequence>
<dbReference type="InterPro" id="IPR002915">
    <property type="entry name" value="DeoC/FbaB/LacD_aldolase"/>
</dbReference>
<comment type="caution">
    <text evidence="8">The sequence shown here is derived from an EMBL/GenBank/DDBJ whole genome shotgun (WGS) entry which is preliminary data.</text>
</comment>
<dbReference type="CDD" id="cd00959">
    <property type="entry name" value="DeoC"/>
    <property type="match status" value="1"/>
</dbReference>
<proteinExistence type="inferred from homology"/>
<comment type="catalytic activity">
    <reaction evidence="5 7">
        <text>2-deoxy-D-ribose 5-phosphate = D-glyceraldehyde 3-phosphate + acetaldehyde</text>
        <dbReference type="Rhea" id="RHEA:12821"/>
        <dbReference type="ChEBI" id="CHEBI:15343"/>
        <dbReference type="ChEBI" id="CHEBI:59776"/>
        <dbReference type="ChEBI" id="CHEBI:62877"/>
        <dbReference type="EC" id="4.1.2.4"/>
    </reaction>
</comment>
<dbReference type="InterPro" id="IPR013785">
    <property type="entry name" value="Aldolase_TIM"/>
</dbReference>
<keyword evidence="2 7" id="KW-0963">Cytoplasm</keyword>
<dbReference type="HAMAP" id="MF_00114">
    <property type="entry name" value="DeoC_type1"/>
    <property type="match status" value="1"/>
</dbReference>
<dbReference type="PANTHER" id="PTHR10889:SF1">
    <property type="entry name" value="DEOXYRIBOSE-PHOSPHATE ALDOLASE"/>
    <property type="match status" value="1"/>
</dbReference>
<comment type="pathway">
    <text evidence="7">Carbohydrate degradation; 2-deoxy-D-ribose 1-phosphate degradation; D-glyceraldehyde 3-phosphate and acetaldehyde from 2-deoxy-alpha-D-ribose 1-phosphate: step 2/2.</text>
</comment>
<keyword evidence="4 7" id="KW-0704">Schiff base</keyword>
<dbReference type="GO" id="GO:0005737">
    <property type="term" value="C:cytoplasm"/>
    <property type="evidence" value="ECO:0007669"/>
    <property type="project" value="UniProtKB-SubCell"/>
</dbReference>
<dbReference type="OrthoDB" id="9778711at2"/>
<dbReference type="InterPro" id="IPR011343">
    <property type="entry name" value="DeoC"/>
</dbReference>
<evidence type="ECO:0000256" key="7">
    <source>
        <dbReference type="HAMAP-Rule" id="MF_00114"/>
    </source>
</evidence>
<reference evidence="8 9" key="1">
    <citation type="journal article" date="2009" name="Int. J. Syst. Evol. Microbiol.">
        <title>Paenibacillus contaminans sp. nov., isolated from a contaminated laboratory plate.</title>
        <authorList>
            <person name="Chou J.H."/>
            <person name="Lee J.H."/>
            <person name="Lin M.C."/>
            <person name="Chang P.S."/>
            <person name="Arun A.B."/>
            <person name="Young C.C."/>
            <person name="Chen W.M."/>
        </authorList>
    </citation>
    <scope>NUCLEOTIDE SEQUENCE [LARGE SCALE GENOMIC DNA]</scope>
    <source>
        <strain evidence="8 9">CKOBP-6</strain>
    </source>
</reference>
<dbReference type="RefSeq" id="WP_113030103.1">
    <property type="nucleotide sequence ID" value="NZ_QMFB01000003.1"/>
</dbReference>
<organism evidence="8 9">
    <name type="scientific">Paenibacillus contaminans</name>
    <dbReference type="NCBI Taxonomy" id="450362"/>
    <lineage>
        <taxon>Bacteria</taxon>
        <taxon>Bacillati</taxon>
        <taxon>Bacillota</taxon>
        <taxon>Bacilli</taxon>
        <taxon>Bacillales</taxon>
        <taxon>Paenibacillaceae</taxon>
        <taxon>Paenibacillus</taxon>
    </lineage>
</organism>
<dbReference type="UniPathway" id="UPA00002">
    <property type="reaction ID" value="UER00468"/>
</dbReference>
<dbReference type="PIRSF" id="PIRSF001357">
    <property type="entry name" value="DeoC"/>
    <property type="match status" value="1"/>
</dbReference>
<keyword evidence="9" id="KW-1185">Reference proteome</keyword>
<dbReference type="PANTHER" id="PTHR10889">
    <property type="entry name" value="DEOXYRIBOSE-PHOSPHATE ALDOLASE"/>
    <property type="match status" value="1"/>
</dbReference>
<evidence type="ECO:0000313" key="9">
    <source>
        <dbReference type="Proteomes" id="UP000250369"/>
    </source>
</evidence>
<dbReference type="Pfam" id="PF01791">
    <property type="entry name" value="DeoC"/>
    <property type="match status" value="1"/>
</dbReference>
<gene>
    <name evidence="7 8" type="primary">deoC</name>
    <name evidence="8" type="ORF">DQG23_06955</name>
</gene>
<dbReference type="GO" id="GO:0004139">
    <property type="term" value="F:deoxyribose-phosphate aldolase activity"/>
    <property type="evidence" value="ECO:0007669"/>
    <property type="project" value="UniProtKB-UniRule"/>
</dbReference>
<evidence type="ECO:0000256" key="3">
    <source>
        <dbReference type="ARBA" id="ARBA00023239"/>
    </source>
</evidence>
<comment type="similarity">
    <text evidence="1 7">Belongs to the DeoC/FbaB aldolase family. DeoC type 1 subfamily.</text>
</comment>
<comment type="subcellular location">
    <subcellularLocation>
        <location evidence="7">Cytoplasm</location>
    </subcellularLocation>
</comment>
<dbReference type="GO" id="GO:0009264">
    <property type="term" value="P:deoxyribonucleotide catabolic process"/>
    <property type="evidence" value="ECO:0007669"/>
    <property type="project" value="UniProtKB-UniRule"/>
</dbReference>
<dbReference type="GO" id="GO:0006018">
    <property type="term" value="P:2-deoxyribose 1-phosphate catabolic process"/>
    <property type="evidence" value="ECO:0007669"/>
    <property type="project" value="UniProtKB-UniRule"/>
</dbReference>